<reference evidence="1" key="1">
    <citation type="journal article" date="2021" name="Proc. Natl. Acad. Sci. U.S.A.">
        <title>A Catalog of Tens of Thousands of Viruses from Human Metagenomes Reveals Hidden Associations with Chronic Diseases.</title>
        <authorList>
            <person name="Tisza M.J."/>
            <person name="Buck C.B."/>
        </authorList>
    </citation>
    <scope>NUCLEOTIDE SEQUENCE</scope>
    <source>
        <strain evidence="1">CtOZu12</strain>
    </source>
</reference>
<sequence>MKMQKEVVPATEKTYWVAEDGRMFNTEEECFAYEKSSDIRAVMVKRCFYIPNPYESEDEYWFVMGEEATPAYLLSFLEYSLRIYISSWQKKTLAEFCFNHQNGQKYYLIGVKIDSRGDNTSLELLTIEEAEEGTKDAIDNYNQILKEYAALRERLAVFPESI</sequence>
<protein>
    <submittedName>
        <fullName evidence="1">Uncharacterized protein</fullName>
    </submittedName>
</protein>
<dbReference type="EMBL" id="BK029940">
    <property type="protein sequence ID" value="DAD55872.1"/>
    <property type="molecule type" value="Genomic_DNA"/>
</dbReference>
<name>A0A8D9UHN3_9VIRU</name>
<evidence type="ECO:0000313" key="1">
    <source>
        <dbReference type="EMBL" id="DAD55872.1"/>
    </source>
</evidence>
<accession>A0A8D9UHN3</accession>
<proteinExistence type="predicted"/>
<organism evidence="1">
    <name type="scientific">Bacteriophage sp</name>
    <dbReference type="NCBI Taxonomy" id="38018"/>
    <lineage>
        <taxon>Viruses</taxon>
    </lineage>
</organism>